<dbReference type="Proteomes" id="UP000007266">
    <property type="component" value="Linkage group 2"/>
</dbReference>
<feature type="domain" description="Aldehyde dehydrogenase" evidence="1">
    <location>
        <begin position="60"/>
        <end position="487"/>
    </location>
</feature>
<dbReference type="SUPFAM" id="SSF53720">
    <property type="entry name" value="ALDH-like"/>
    <property type="match status" value="2"/>
</dbReference>
<dbReference type="InterPro" id="IPR016161">
    <property type="entry name" value="Ald_DH/histidinol_DH"/>
</dbReference>
<keyword evidence="3" id="KW-1185">Reference proteome</keyword>
<sequence>MGDIGDPKHSVIKQIFETMSYGDDFENLTEATEWLKTKENRIFLHIDKKDETPNGEPLSIKNINNKESLCEIYVPEAATIDAVLKKLGGAKNAWAEVAPLKRAEIIHKFGGEICKKQDLFTQLEVAVRGILSKDTRKSLPLLTDWLQYYSSFSVKCNSKNSSWKPEGLAVAILSDVNSLATFGYILGPCLAAGYNVVLQTGPQLSLVASLLIEIAIQAGIPDDTIRLIPGDVDFNIFLIHPQVSVISIFDDLYKEKYLIANHFNKKLINFYSSGIPMIIFENCDLDSACHAVVNAVWGFTGMLPWSVRNIFVQENVFETFIQKLKHKVGEIRVGQSDQKNLDISSSLDNKTLQKLVKIIERAKDEGVEVYQPNNNAIPTLFIGGNVFHNNVIVEDAIKVPIVTLTAFRTINEAAALSNNTKQGLAASVWTESTSLANEIIEKLKVGTVWINSHGLFAPDIPFSPFKSSGNAFFGGTEGFYEYVDTKNLKTETPSQVRNATSMEKAINEAKKAQNAWFKLDHFERTKILQTVAHEIQNKVWGLPDNWINNWVTLIHDCLSNHSLNIVTKKQSFNVVTMREPCGLIAIEISDDKETHNKKMIIAALIEGNSVIILNGAKDTSDFYTFVAKLLPKGVLTLVEHSQEATKIAALHKELNVYFGERNKVFGSLPLKTSSKFKVVQTDDWNCVRNKVTLVKSVWFNKGTSV</sequence>
<dbReference type="OrthoDB" id="310895at2759"/>
<dbReference type="EMBL" id="KQ971316">
    <property type="protein sequence ID" value="KYB28988.1"/>
    <property type="molecule type" value="Genomic_DNA"/>
</dbReference>
<reference evidence="2 3" key="1">
    <citation type="journal article" date="2008" name="Nature">
        <title>The genome of the model beetle and pest Tribolium castaneum.</title>
        <authorList>
            <consortium name="Tribolium Genome Sequencing Consortium"/>
            <person name="Richards S."/>
            <person name="Gibbs R.A."/>
            <person name="Weinstock G.M."/>
            <person name="Brown S.J."/>
            <person name="Denell R."/>
            <person name="Beeman R.W."/>
            <person name="Gibbs R."/>
            <person name="Beeman R.W."/>
            <person name="Brown S.J."/>
            <person name="Bucher G."/>
            <person name="Friedrich M."/>
            <person name="Grimmelikhuijzen C.J."/>
            <person name="Klingler M."/>
            <person name="Lorenzen M."/>
            <person name="Richards S."/>
            <person name="Roth S."/>
            <person name="Schroder R."/>
            <person name="Tautz D."/>
            <person name="Zdobnov E.M."/>
            <person name="Muzny D."/>
            <person name="Gibbs R.A."/>
            <person name="Weinstock G.M."/>
            <person name="Attaway T."/>
            <person name="Bell S."/>
            <person name="Buhay C.J."/>
            <person name="Chandrabose M.N."/>
            <person name="Chavez D."/>
            <person name="Clerk-Blankenburg K.P."/>
            <person name="Cree A."/>
            <person name="Dao M."/>
            <person name="Davis C."/>
            <person name="Chacko J."/>
            <person name="Dinh H."/>
            <person name="Dugan-Rocha S."/>
            <person name="Fowler G."/>
            <person name="Garner T.T."/>
            <person name="Garnes J."/>
            <person name="Gnirke A."/>
            <person name="Hawes A."/>
            <person name="Hernandez J."/>
            <person name="Hines S."/>
            <person name="Holder M."/>
            <person name="Hume J."/>
            <person name="Jhangiani S.N."/>
            <person name="Joshi V."/>
            <person name="Khan Z.M."/>
            <person name="Jackson L."/>
            <person name="Kovar C."/>
            <person name="Kowis A."/>
            <person name="Lee S."/>
            <person name="Lewis L.R."/>
            <person name="Margolis J."/>
            <person name="Morgan M."/>
            <person name="Nazareth L.V."/>
            <person name="Nguyen N."/>
            <person name="Okwuonu G."/>
            <person name="Parker D."/>
            <person name="Richards S."/>
            <person name="Ruiz S.J."/>
            <person name="Santibanez J."/>
            <person name="Savard J."/>
            <person name="Scherer S.E."/>
            <person name="Schneider B."/>
            <person name="Sodergren E."/>
            <person name="Tautz D."/>
            <person name="Vattahil S."/>
            <person name="Villasana D."/>
            <person name="White C.S."/>
            <person name="Wright R."/>
            <person name="Park Y."/>
            <person name="Beeman R.W."/>
            <person name="Lord J."/>
            <person name="Oppert B."/>
            <person name="Lorenzen M."/>
            <person name="Brown S."/>
            <person name="Wang L."/>
            <person name="Savard J."/>
            <person name="Tautz D."/>
            <person name="Richards S."/>
            <person name="Weinstock G."/>
            <person name="Gibbs R.A."/>
            <person name="Liu Y."/>
            <person name="Worley K."/>
            <person name="Weinstock G."/>
            <person name="Elsik C.G."/>
            <person name="Reese J.T."/>
            <person name="Elhaik E."/>
            <person name="Landan G."/>
            <person name="Graur D."/>
            <person name="Arensburger P."/>
            <person name="Atkinson P."/>
            <person name="Beeman R.W."/>
            <person name="Beidler J."/>
            <person name="Brown S.J."/>
            <person name="Demuth J.P."/>
            <person name="Drury D.W."/>
            <person name="Du Y.Z."/>
            <person name="Fujiwara H."/>
            <person name="Lorenzen M."/>
            <person name="Maselli V."/>
            <person name="Osanai M."/>
            <person name="Park Y."/>
            <person name="Robertson H.M."/>
            <person name="Tu Z."/>
            <person name="Wang J.J."/>
            <person name="Wang S."/>
            <person name="Richards S."/>
            <person name="Song H."/>
            <person name="Zhang L."/>
            <person name="Sodergren E."/>
            <person name="Werner D."/>
            <person name="Stanke M."/>
            <person name="Morgenstern B."/>
            <person name="Solovyev V."/>
            <person name="Kosarev P."/>
            <person name="Brown G."/>
            <person name="Chen H.C."/>
            <person name="Ermolaeva O."/>
            <person name="Hlavina W."/>
            <person name="Kapustin Y."/>
            <person name="Kiryutin B."/>
            <person name="Kitts P."/>
            <person name="Maglott D."/>
            <person name="Pruitt K."/>
            <person name="Sapojnikov V."/>
            <person name="Souvorov A."/>
            <person name="Mackey A.J."/>
            <person name="Waterhouse R.M."/>
            <person name="Wyder S."/>
            <person name="Zdobnov E.M."/>
            <person name="Zdobnov E.M."/>
            <person name="Wyder S."/>
            <person name="Kriventseva E.V."/>
            <person name="Kadowaki T."/>
            <person name="Bork P."/>
            <person name="Aranda M."/>
            <person name="Bao R."/>
            <person name="Beermann A."/>
            <person name="Berns N."/>
            <person name="Bolognesi R."/>
            <person name="Bonneton F."/>
            <person name="Bopp D."/>
            <person name="Brown S.J."/>
            <person name="Bucher G."/>
            <person name="Butts T."/>
            <person name="Chaumot A."/>
            <person name="Denell R.E."/>
            <person name="Ferrier D.E."/>
            <person name="Friedrich M."/>
            <person name="Gordon C.M."/>
            <person name="Jindra M."/>
            <person name="Klingler M."/>
            <person name="Lan Q."/>
            <person name="Lattorff H.M."/>
            <person name="Laudet V."/>
            <person name="von Levetsow C."/>
            <person name="Liu Z."/>
            <person name="Lutz R."/>
            <person name="Lynch J.A."/>
            <person name="da Fonseca R.N."/>
            <person name="Posnien N."/>
            <person name="Reuter R."/>
            <person name="Roth S."/>
            <person name="Savard J."/>
            <person name="Schinko J.B."/>
            <person name="Schmitt C."/>
            <person name="Schoppmeier M."/>
            <person name="Schroder R."/>
            <person name="Shippy T.D."/>
            <person name="Simonnet F."/>
            <person name="Marques-Souza H."/>
            <person name="Tautz D."/>
            <person name="Tomoyasu Y."/>
            <person name="Trauner J."/>
            <person name="Van der Zee M."/>
            <person name="Vervoort M."/>
            <person name="Wittkopp N."/>
            <person name="Wimmer E.A."/>
            <person name="Yang X."/>
            <person name="Jones A.K."/>
            <person name="Sattelle D.B."/>
            <person name="Ebert P.R."/>
            <person name="Nelson D."/>
            <person name="Scott J.G."/>
            <person name="Beeman R.W."/>
            <person name="Muthukrishnan S."/>
            <person name="Kramer K.J."/>
            <person name="Arakane Y."/>
            <person name="Beeman R.W."/>
            <person name="Zhu Q."/>
            <person name="Hogenkamp D."/>
            <person name="Dixit R."/>
            <person name="Oppert B."/>
            <person name="Jiang H."/>
            <person name="Zou Z."/>
            <person name="Marshall J."/>
            <person name="Elpidina E."/>
            <person name="Vinokurov K."/>
            <person name="Oppert C."/>
            <person name="Zou Z."/>
            <person name="Evans J."/>
            <person name="Lu Z."/>
            <person name="Zhao P."/>
            <person name="Sumathipala N."/>
            <person name="Altincicek B."/>
            <person name="Vilcinskas A."/>
            <person name="Williams M."/>
            <person name="Hultmark D."/>
            <person name="Hetru C."/>
            <person name="Jiang H."/>
            <person name="Grimmelikhuijzen C.J."/>
            <person name="Hauser F."/>
            <person name="Cazzamali G."/>
            <person name="Williamson M."/>
            <person name="Park Y."/>
            <person name="Li B."/>
            <person name="Tanaka Y."/>
            <person name="Predel R."/>
            <person name="Neupert S."/>
            <person name="Schachtner J."/>
            <person name="Verleyen P."/>
            <person name="Raible F."/>
            <person name="Bork P."/>
            <person name="Friedrich M."/>
            <person name="Walden K.K."/>
            <person name="Robertson H.M."/>
            <person name="Angeli S."/>
            <person name="Foret S."/>
            <person name="Bucher G."/>
            <person name="Schuetz S."/>
            <person name="Maleszka R."/>
            <person name="Wimmer E.A."/>
            <person name="Beeman R.W."/>
            <person name="Lorenzen M."/>
            <person name="Tomoyasu Y."/>
            <person name="Miller S.C."/>
            <person name="Grossmann D."/>
            <person name="Bucher G."/>
        </authorList>
    </citation>
    <scope>NUCLEOTIDE SEQUENCE [LARGE SCALE GENOMIC DNA]</scope>
    <source>
        <strain evidence="2 3">Georgia GA2</strain>
    </source>
</reference>
<proteinExistence type="predicted"/>
<name>A0A139WLR1_TRICA</name>
<gene>
    <name evidence="2" type="primary">AUGUSTUS-3.0.2_01327</name>
    <name evidence="2" type="ORF">TcasGA2_TC001327</name>
</gene>
<dbReference type="InParanoid" id="A0A139WLR1"/>
<accession>A0A139WLR1</accession>
<dbReference type="GO" id="GO:0004029">
    <property type="term" value="F:aldehyde dehydrogenase (NAD+) activity"/>
    <property type="evidence" value="ECO:0000318"/>
    <property type="project" value="GO_Central"/>
</dbReference>
<dbReference type="InterPro" id="IPR016162">
    <property type="entry name" value="Ald_DH_N"/>
</dbReference>
<dbReference type="eggNOG" id="KOG2450">
    <property type="taxonomic scope" value="Eukaryota"/>
</dbReference>
<reference evidence="2 3" key="2">
    <citation type="journal article" date="2010" name="Nucleic Acids Res.">
        <title>BeetleBase in 2010: revisions to provide comprehensive genomic information for Tribolium castaneum.</title>
        <authorList>
            <person name="Kim H.S."/>
            <person name="Murphy T."/>
            <person name="Xia J."/>
            <person name="Caragea D."/>
            <person name="Park Y."/>
            <person name="Beeman R.W."/>
            <person name="Lorenzen M.D."/>
            <person name="Butcher S."/>
            <person name="Manak J.R."/>
            <person name="Brown S.J."/>
        </authorList>
    </citation>
    <scope>GENOME REANNOTATION</scope>
    <source>
        <strain evidence="2 3">Georgia GA2</strain>
    </source>
</reference>
<evidence type="ECO:0000313" key="2">
    <source>
        <dbReference type="EMBL" id="KYB28988.1"/>
    </source>
</evidence>
<dbReference type="PANTHER" id="PTHR11699">
    <property type="entry name" value="ALDEHYDE DEHYDROGENASE-RELATED"/>
    <property type="match status" value="1"/>
</dbReference>
<dbReference type="InterPro" id="IPR016163">
    <property type="entry name" value="Ald_DH_C"/>
</dbReference>
<dbReference type="Gene3D" id="3.40.309.10">
    <property type="entry name" value="Aldehyde Dehydrogenase, Chain A, domain 2"/>
    <property type="match status" value="1"/>
</dbReference>
<organism evidence="2 3">
    <name type="scientific">Tribolium castaneum</name>
    <name type="common">Red flour beetle</name>
    <dbReference type="NCBI Taxonomy" id="7070"/>
    <lineage>
        <taxon>Eukaryota</taxon>
        <taxon>Metazoa</taxon>
        <taxon>Ecdysozoa</taxon>
        <taxon>Arthropoda</taxon>
        <taxon>Hexapoda</taxon>
        <taxon>Insecta</taxon>
        <taxon>Pterygota</taxon>
        <taxon>Neoptera</taxon>
        <taxon>Endopterygota</taxon>
        <taxon>Coleoptera</taxon>
        <taxon>Polyphaga</taxon>
        <taxon>Cucujiformia</taxon>
        <taxon>Tenebrionidae</taxon>
        <taxon>Tenebrionidae incertae sedis</taxon>
        <taxon>Tribolium</taxon>
    </lineage>
</organism>
<dbReference type="InterPro" id="IPR015590">
    <property type="entry name" value="Aldehyde_DH_dom"/>
</dbReference>
<protein>
    <submittedName>
        <fullName evidence="2">Aldehyde dehydrogenase family 16 member A1-like Protein</fullName>
    </submittedName>
</protein>
<dbReference type="Pfam" id="PF00171">
    <property type="entry name" value="Aldedh"/>
    <property type="match status" value="1"/>
</dbReference>
<evidence type="ECO:0000259" key="1">
    <source>
        <dbReference type="Pfam" id="PF00171"/>
    </source>
</evidence>
<dbReference type="KEGG" id="tca:103312192"/>
<dbReference type="AlphaFoldDB" id="A0A139WLR1"/>
<dbReference type="STRING" id="7070.A0A139WLR1"/>
<dbReference type="Gene3D" id="3.40.605.10">
    <property type="entry name" value="Aldehyde Dehydrogenase, Chain A, domain 1"/>
    <property type="match status" value="1"/>
</dbReference>
<evidence type="ECO:0000313" key="3">
    <source>
        <dbReference type="Proteomes" id="UP000007266"/>
    </source>
</evidence>